<evidence type="ECO:0000313" key="3">
    <source>
        <dbReference type="EMBL" id="QDT63877.1"/>
    </source>
</evidence>
<evidence type="ECO:0000259" key="2">
    <source>
        <dbReference type="Pfam" id="PF07596"/>
    </source>
</evidence>
<protein>
    <submittedName>
        <fullName evidence="3">Putative major pilin subunit</fullName>
    </submittedName>
</protein>
<keyword evidence="4" id="KW-1185">Reference proteome</keyword>
<name>A0A517T669_9PLAN</name>
<evidence type="ECO:0000313" key="4">
    <source>
        <dbReference type="Proteomes" id="UP000319976"/>
    </source>
</evidence>
<dbReference type="NCBIfam" id="TIGR04294">
    <property type="entry name" value="pre_pil_HX9DG"/>
    <property type="match status" value="1"/>
</dbReference>
<accession>A0A517T669</accession>
<dbReference type="RefSeq" id="WP_145260529.1">
    <property type="nucleotide sequence ID" value="NZ_CP036316.1"/>
</dbReference>
<dbReference type="InterPro" id="IPR027558">
    <property type="entry name" value="Pre_pil_HX9DG_C"/>
</dbReference>
<dbReference type="SUPFAM" id="SSF54523">
    <property type="entry name" value="Pili subunits"/>
    <property type="match status" value="1"/>
</dbReference>
<dbReference type="Pfam" id="PF07963">
    <property type="entry name" value="N_methyl"/>
    <property type="match status" value="1"/>
</dbReference>
<dbReference type="InterPro" id="IPR012902">
    <property type="entry name" value="N_methyl_site"/>
</dbReference>
<keyword evidence="1" id="KW-0472">Membrane</keyword>
<dbReference type="InterPro" id="IPR045584">
    <property type="entry name" value="Pilin-like"/>
</dbReference>
<dbReference type="InterPro" id="IPR011453">
    <property type="entry name" value="DUF1559"/>
</dbReference>
<dbReference type="Gene3D" id="3.30.700.10">
    <property type="entry name" value="Glycoprotein, Type 4 Pilin"/>
    <property type="match status" value="1"/>
</dbReference>
<keyword evidence="1" id="KW-0812">Transmembrane</keyword>
<keyword evidence="1" id="KW-1133">Transmembrane helix</keyword>
<dbReference type="Pfam" id="PF07596">
    <property type="entry name" value="SBP_bac_10"/>
    <property type="match status" value="1"/>
</dbReference>
<gene>
    <name evidence="3" type="ORF">V22_11030</name>
</gene>
<dbReference type="NCBIfam" id="TIGR02532">
    <property type="entry name" value="IV_pilin_GFxxxE"/>
    <property type="match status" value="1"/>
</dbReference>
<dbReference type="KEGG" id="chya:V22_11030"/>
<dbReference type="Proteomes" id="UP000319976">
    <property type="component" value="Chromosome"/>
</dbReference>
<dbReference type="AlphaFoldDB" id="A0A517T669"/>
<dbReference type="PANTHER" id="PTHR30093">
    <property type="entry name" value="GENERAL SECRETION PATHWAY PROTEIN G"/>
    <property type="match status" value="1"/>
</dbReference>
<feature type="domain" description="DUF1559" evidence="2">
    <location>
        <begin position="37"/>
        <end position="355"/>
    </location>
</feature>
<feature type="transmembrane region" description="Helical" evidence="1">
    <location>
        <begin position="12"/>
        <end position="36"/>
    </location>
</feature>
<reference evidence="3 4" key="1">
    <citation type="submission" date="2019-02" db="EMBL/GenBank/DDBJ databases">
        <title>Deep-cultivation of Planctomycetes and their phenomic and genomic characterization uncovers novel biology.</title>
        <authorList>
            <person name="Wiegand S."/>
            <person name="Jogler M."/>
            <person name="Boedeker C."/>
            <person name="Pinto D."/>
            <person name="Vollmers J."/>
            <person name="Rivas-Marin E."/>
            <person name="Kohn T."/>
            <person name="Peeters S.H."/>
            <person name="Heuer A."/>
            <person name="Rast P."/>
            <person name="Oberbeckmann S."/>
            <person name="Bunk B."/>
            <person name="Jeske O."/>
            <person name="Meyerdierks A."/>
            <person name="Storesund J.E."/>
            <person name="Kallscheuer N."/>
            <person name="Luecker S."/>
            <person name="Lage O.M."/>
            <person name="Pohl T."/>
            <person name="Merkel B.J."/>
            <person name="Hornburger P."/>
            <person name="Mueller R.-W."/>
            <person name="Bruemmer F."/>
            <person name="Labrenz M."/>
            <person name="Spormann A.M."/>
            <person name="Op den Camp H."/>
            <person name="Overmann J."/>
            <person name="Amann R."/>
            <person name="Jetten M.S.M."/>
            <person name="Mascher T."/>
            <person name="Medema M.H."/>
            <person name="Devos D.P."/>
            <person name="Kaster A.-K."/>
            <person name="Ovreas L."/>
            <person name="Rohde M."/>
            <person name="Galperin M.Y."/>
            <person name="Jogler C."/>
        </authorList>
    </citation>
    <scope>NUCLEOTIDE SEQUENCE [LARGE SCALE GENOMIC DNA]</scope>
    <source>
        <strain evidence="3 4">V22</strain>
    </source>
</reference>
<evidence type="ECO:0000256" key="1">
    <source>
        <dbReference type="SAM" id="Phobius"/>
    </source>
</evidence>
<organism evidence="3 4">
    <name type="scientific">Calycomorphotria hydatis</name>
    <dbReference type="NCBI Taxonomy" id="2528027"/>
    <lineage>
        <taxon>Bacteria</taxon>
        <taxon>Pseudomonadati</taxon>
        <taxon>Planctomycetota</taxon>
        <taxon>Planctomycetia</taxon>
        <taxon>Planctomycetales</taxon>
        <taxon>Planctomycetaceae</taxon>
        <taxon>Calycomorphotria</taxon>
    </lineage>
</organism>
<dbReference type="PANTHER" id="PTHR30093:SF2">
    <property type="entry name" value="TYPE II SECRETION SYSTEM PROTEIN H"/>
    <property type="match status" value="1"/>
</dbReference>
<proteinExistence type="predicted"/>
<dbReference type="PROSITE" id="PS00409">
    <property type="entry name" value="PROKAR_NTER_METHYL"/>
    <property type="match status" value="1"/>
</dbReference>
<dbReference type="EMBL" id="CP036316">
    <property type="protein sequence ID" value="QDT63877.1"/>
    <property type="molecule type" value="Genomic_DNA"/>
</dbReference>
<sequence>MSTIGARHKRRGFTLIELLVVIAIIAILIALLLPAVQQAREAARRSQCQNNLKQLGLAMHNYHDAHRTFPPGLMPTMASGYRDNPNDPRALCASSGVANNDSGWTWSAMLYPYMELVNLYETIGIGQQSTQQLAAQLSRTGNEITSAFQQQLPTLQCPSDPKPQFHEYVSLFKTNGRMQTGTGALSSPNSQFEMPIVNYVVSHSTRGIHPINITSPYTTSGSPANALCRIDEYDGVFGVWSRTRIRDITDGTSNTILVGEKAYGRVLRDSDRSLSLGGTAHVAGVSRGSEPWGNAYWGAVAMVGINPNADFDGSNTITDIELFNARHMYQSLHVGGSQFLFADGSVHFLGETIDQNLDSGTQRVPASASTIDSVLEYLMSKADGNVVGEF</sequence>